<keyword evidence="1" id="KW-0472">Membrane</keyword>
<feature type="transmembrane region" description="Helical" evidence="1">
    <location>
        <begin position="68"/>
        <end position="86"/>
    </location>
</feature>
<feature type="transmembrane region" description="Helical" evidence="1">
    <location>
        <begin position="7"/>
        <end position="26"/>
    </location>
</feature>
<feature type="transmembrane region" description="Helical" evidence="1">
    <location>
        <begin position="98"/>
        <end position="119"/>
    </location>
</feature>
<keyword evidence="1" id="KW-0812">Transmembrane</keyword>
<dbReference type="AlphaFoldDB" id="X1KHQ0"/>
<feature type="transmembrane region" description="Helical" evidence="1">
    <location>
        <begin position="32"/>
        <end position="56"/>
    </location>
</feature>
<accession>X1KHQ0</accession>
<gene>
    <name evidence="2" type="ORF">S06H3_12258</name>
</gene>
<reference evidence="2" key="1">
    <citation type="journal article" date="2014" name="Front. Microbiol.">
        <title>High frequency of phylogenetically diverse reductive dehalogenase-homologous genes in deep subseafloor sedimentary metagenomes.</title>
        <authorList>
            <person name="Kawai M."/>
            <person name="Futagami T."/>
            <person name="Toyoda A."/>
            <person name="Takaki Y."/>
            <person name="Nishi S."/>
            <person name="Hori S."/>
            <person name="Arai W."/>
            <person name="Tsubouchi T."/>
            <person name="Morono Y."/>
            <person name="Uchiyama I."/>
            <person name="Ito T."/>
            <person name="Fujiyama A."/>
            <person name="Inagaki F."/>
            <person name="Takami H."/>
        </authorList>
    </citation>
    <scope>NUCLEOTIDE SEQUENCE</scope>
    <source>
        <strain evidence="2">Expedition CK06-06</strain>
    </source>
</reference>
<feature type="non-terminal residue" evidence="2">
    <location>
        <position position="137"/>
    </location>
</feature>
<sequence length="137" mass="15728">MKERINWIVGVLMTLGVGYAFLQFYFTVDLTFAKVAFYIISLITVTIGANQFIFFFESLIRKRVDESYTPFAEIAWWLSPGAFIFYQFNITDDFIPKLIFGILVILFAFVFLLAFLSALSDTTFSKKKVNVVVAVIL</sequence>
<organism evidence="2">
    <name type="scientific">marine sediment metagenome</name>
    <dbReference type="NCBI Taxonomy" id="412755"/>
    <lineage>
        <taxon>unclassified sequences</taxon>
        <taxon>metagenomes</taxon>
        <taxon>ecological metagenomes</taxon>
    </lineage>
</organism>
<evidence type="ECO:0000313" key="2">
    <source>
        <dbReference type="EMBL" id="GAI06567.1"/>
    </source>
</evidence>
<comment type="caution">
    <text evidence="2">The sequence shown here is derived from an EMBL/GenBank/DDBJ whole genome shotgun (WGS) entry which is preliminary data.</text>
</comment>
<dbReference type="EMBL" id="BARV01006007">
    <property type="protein sequence ID" value="GAI06567.1"/>
    <property type="molecule type" value="Genomic_DNA"/>
</dbReference>
<name>X1KHQ0_9ZZZZ</name>
<keyword evidence="1" id="KW-1133">Transmembrane helix</keyword>
<evidence type="ECO:0000256" key="1">
    <source>
        <dbReference type="SAM" id="Phobius"/>
    </source>
</evidence>
<protein>
    <submittedName>
        <fullName evidence="2">Uncharacterized protein</fullName>
    </submittedName>
</protein>
<proteinExistence type="predicted"/>